<gene>
    <name evidence="9" type="primary">GTPBP8</name>
    <name evidence="9" type="ORF">AWC38_SpisGene13181</name>
</gene>
<sequence>MPGSGDFMRFLTCHTKSFSLLIWRSYCQHVVPGIQGYNAGFNPTKRALDRADKEFDLIGPKASFQGSALKLEDAPRLKLPEVAFIGRTSVGKSSLINAILNRNKLVRTSKKPGHTRLINFFNINSKMYLVDLPGYGHVEGLGSKRGTEHFVKVAETYLKERAGKELRSVCLLIDGKVGVKKNDLIAFEMMGEFGGPFQVILTKMDKLPKPRHQEVIEAVYKIKEQFSLDNCFPHVFAVSSTEKTGLSELRYFISLNVGIKNSEKW</sequence>
<dbReference type="EMBL" id="LSMT01000244">
    <property type="protein sequence ID" value="PFX22275.1"/>
    <property type="molecule type" value="Genomic_DNA"/>
</dbReference>
<dbReference type="GO" id="GO:0005739">
    <property type="term" value="C:mitochondrion"/>
    <property type="evidence" value="ECO:0007669"/>
    <property type="project" value="TreeGrafter"/>
</dbReference>
<dbReference type="NCBIfam" id="TIGR03598">
    <property type="entry name" value="GTPase_YsxC"/>
    <property type="match status" value="1"/>
</dbReference>
<dbReference type="HAMAP" id="MF_00321">
    <property type="entry name" value="GTPase_EngB"/>
    <property type="match status" value="1"/>
</dbReference>
<dbReference type="InterPro" id="IPR027417">
    <property type="entry name" value="P-loop_NTPase"/>
</dbReference>
<dbReference type="Proteomes" id="UP000225706">
    <property type="component" value="Unassembled WGS sequence"/>
</dbReference>
<dbReference type="SUPFAM" id="SSF52540">
    <property type="entry name" value="P-loop containing nucleoside triphosphate hydrolases"/>
    <property type="match status" value="1"/>
</dbReference>
<dbReference type="InterPro" id="IPR030393">
    <property type="entry name" value="G_ENGB_dom"/>
</dbReference>
<comment type="cofactor">
    <cofactor evidence="1">
        <name>Mg(2+)</name>
        <dbReference type="ChEBI" id="CHEBI:18420"/>
    </cofactor>
</comment>
<proteinExistence type="inferred from homology"/>
<dbReference type="GO" id="GO:0005525">
    <property type="term" value="F:GTP binding"/>
    <property type="evidence" value="ECO:0007669"/>
    <property type="project" value="UniProtKB-KW"/>
</dbReference>
<dbReference type="Pfam" id="PF01926">
    <property type="entry name" value="MMR_HSR1"/>
    <property type="match status" value="1"/>
</dbReference>
<protein>
    <recommendedName>
        <fullName evidence="3">GTP-binding protein 8</fullName>
    </recommendedName>
</protein>
<keyword evidence="10" id="KW-1185">Reference proteome</keyword>
<comment type="caution">
    <text evidence="9">The sequence shown here is derived from an EMBL/GenBank/DDBJ whole genome shotgun (WGS) entry which is preliminary data.</text>
</comment>
<dbReference type="Gene3D" id="3.40.50.300">
    <property type="entry name" value="P-loop containing nucleotide triphosphate hydrolases"/>
    <property type="match status" value="1"/>
</dbReference>
<evidence type="ECO:0000256" key="1">
    <source>
        <dbReference type="ARBA" id="ARBA00001946"/>
    </source>
</evidence>
<dbReference type="AlphaFoldDB" id="A0A2B4S1A8"/>
<evidence type="ECO:0000256" key="3">
    <source>
        <dbReference type="ARBA" id="ARBA00015370"/>
    </source>
</evidence>
<dbReference type="InterPro" id="IPR006073">
    <property type="entry name" value="GTP-bd"/>
</dbReference>
<evidence type="ECO:0000256" key="4">
    <source>
        <dbReference type="ARBA" id="ARBA00022723"/>
    </source>
</evidence>
<dbReference type="PANTHER" id="PTHR46498">
    <property type="entry name" value="GTP-BINDING PROTEIN 8"/>
    <property type="match status" value="1"/>
</dbReference>
<dbReference type="GO" id="GO:0046872">
    <property type="term" value="F:metal ion binding"/>
    <property type="evidence" value="ECO:0007669"/>
    <property type="project" value="UniProtKB-KW"/>
</dbReference>
<dbReference type="PROSITE" id="PS51706">
    <property type="entry name" value="G_ENGB"/>
    <property type="match status" value="1"/>
</dbReference>
<feature type="domain" description="EngB-type G" evidence="8">
    <location>
        <begin position="78"/>
        <end position="259"/>
    </location>
</feature>
<keyword evidence="5" id="KW-0547">Nucleotide-binding</keyword>
<dbReference type="InterPro" id="IPR052279">
    <property type="entry name" value="EngB_GTPase"/>
</dbReference>
<evidence type="ECO:0000256" key="6">
    <source>
        <dbReference type="ARBA" id="ARBA00022842"/>
    </source>
</evidence>
<evidence type="ECO:0000259" key="8">
    <source>
        <dbReference type="PROSITE" id="PS51706"/>
    </source>
</evidence>
<dbReference type="CDD" id="cd01876">
    <property type="entry name" value="YihA_EngB"/>
    <property type="match status" value="1"/>
</dbReference>
<evidence type="ECO:0000313" key="9">
    <source>
        <dbReference type="EMBL" id="PFX22275.1"/>
    </source>
</evidence>
<evidence type="ECO:0000256" key="7">
    <source>
        <dbReference type="ARBA" id="ARBA00023134"/>
    </source>
</evidence>
<evidence type="ECO:0000313" key="10">
    <source>
        <dbReference type="Proteomes" id="UP000225706"/>
    </source>
</evidence>
<dbReference type="OrthoDB" id="391988at2759"/>
<accession>A0A2B4S1A8</accession>
<organism evidence="9 10">
    <name type="scientific">Stylophora pistillata</name>
    <name type="common">Smooth cauliflower coral</name>
    <dbReference type="NCBI Taxonomy" id="50429"/>
    <lineage>
        <taxon>Eukaryota</taxon>
        <taxon>Metazoa</taxon>
        <taxon>Cnidaria</taxon>
        <taxon>Anthozoa</taxon>
        <taxon>Hexacorallia</taxon>
        <taxon>Scleractinia</taxon>
        <taxon>Astrocoeniina</taxon>
        <taxon>Pocilloporidae</taxon>
        <taxon>Stylophora</taxon>
    </lineage>
</organism>
<evidence type="ECO:0000256" key="2">
    <source>
        <dbReference type="ARBA" id="ARBA00009638"/>
    </source>
</evidence>
<dbReference type="InterPro" id="IPR019987">
    <property type="entry name" value="GTP-bd_ribosome_bio_YsxC"/>
</dbReference>
<reference evidence="10" key="1">
    <citation type="journal article" date="2017" name="bioRxiv">
        <title>Comparative analysis of the genomes of Stylophora pistillata and Acropora digitifera provides evidence for extensive differences between species of corals.</title>
        <authorList>
            <person name="Voolstra C.R."/>
            <person name="Li Y."/>
            <person name="Liew Y.J."/>
            <person name="Baumgarten S."/>
            <person name="Zoccola D."/>
            <person name="Flot J.-F."/>
            <person name="Tambutte S."/>
            <person name="Allemand D."/>
            <person name="Aranda M."/>
        </authorList>
    </citation>
    <scope>NUCLEOTIDE SEQUENCE [LARGE SCALE GENOMIC DNA]</scope>
</reference>
<keyword evidence="7" id="KW-0342">GTP-binding</keyword>
<evidence type="ECO:0000256" key="5">
    <source>
        <dbReference type="ARBA" id="ARBA00022741"/>
    </source>
</evidence>
<keyword evidence="6" id="KW-0460">Magnesium</keyword>
<name>A0A2B4S1A8_STYPI</name>
<keyword evidence="4" id="KW-0479">Metal-binding</keyword>
<comment type="similarity">
    <text evidence="2">Belongs to the TRAFAC class TrmE-Era-EngA-EngB-Septin-like GTPase superfamily. EngB GTPase family.</text>
</comment>
<dbReference type="STRING" id="50429.A0A2B4S1A8"/>
<dbReference type="PANTHER" id="PTHR46498:SF1">
    <property type="entry name" value="GTP-BINDING PROTEIN 8"/>
    <property type="match status" value="1"/>
</dbReference>